<dbReference type="Pfam" id="PF09606">
    <property type="entry name" value="Med15_N"/>
    <property type="match status" value="1"/>
</dbReference>
<evidence type="ECO:0000256" key="2">
    <source>
        <dbReference type="ARBA" id="ARBA00009807"/>
    </source>
</evidence>
<organism evidence="13 14">
    <name type="scientific">Diploscapter pachys</name>
    <dbReference type="NCBI Taxonomy" id="2018661"/>
    <lineage>
        <taxon>Eukaryota</taxon>
        <taxon>Metazoa</taxon>
        <taxon>Ecdysozoa</taxon>
        <taxon>Nematoda</taxon>
        <taxon>Chromadorea</taxon>
        <taxon>Rhabditida</taxon>
        <taxon>Rhabditina</taxon>
        <taxon>Rhabditomorpha</taxon>
        <taxon>Rhabditoidea</taxon>
        <taxon>Rhabditidae</taxon>
        <taxon>Diploscapter</taxon>
    </lineage>
</organism>
<dbReference type="Gene3D" id="1.10.246.20">
    <property type="entry name" value="Coactivator CBP, KIX domain"/>
    <property type="match status" value="1"/>
</dbReference>
<name>A0A2A2LEF1_9BILA</name>
<dbReference type="InterPro" id="IPR019087">
    <property type="entry name" value="Med15_N"/>
</dbReference>
<comment type="subunit">
    <text evidence="9">Component of the Mediator complex.</text>
</comment>
<evidence type="ECO:0000256" key="3">
    <source>
        <dbReference type="ARBA" id="ARBA00019613"/>
    </source>
</evidence>
<feature type="compositionally biased region" description="Low complexity" evidence="10">
    <location>
        <begin position="601"/>
        <end position="611"/>
    </location>
</feature>
<accession>A0A2A2LEF1</accession>
<feature type="compositionally biased region" description="Polar residues" evidence="10">
    <location>
        <begin position="121"/>
        <end position="155"/>
    </location>
</feature>
<dbReference type="GO" id="GO:0003712">
    <property type="term" value="F:transcription coregulator activity"/>
    <property type="evidence" value="ECO:0007669"/>
    <property type="project" value="InterPro"/>
</dbReference>
<feature type="domain" description="Mediator of RNA polymerase II transcription subunit 15 N-terminal" evidence="11">
    <location>
        <begin position="4"/>
        <end position="76"/>
    </location>
</feature>
<evidence type="ECO:0000256" key="6">
    <source>
        <dbReference type="ARBA" id="ARBA00023163"/>
    </source>
</evidence>
<dbReference type="EMBL" id="LIAE01006839">
    <property type="protein sequence ID" value="PAV84534.1"/>
    <property type="molecule type" value="Genomic_DNA"/>
</dbReference>
<dbReference type="GO" id="GO:0005634">
    <property type="term" value="C:nucleus"/>
    <property type="evidence" value="ECO:0007669"/>
    <property type="project" value="UniProtKB-SubCell"/>
</dbReference>
<feature type="domain" description="ARC105/Med15 mediator subunit C-terminal" evidence="12">
    <location>
        <begin position="669"/>
        <end position="772"/>
    </location>
</feature>
<dbReference type="InterPro" id="IPR048386">
    <property type="entry name" value="Med15_C"/>
</dbReference>
<evidence type="ECO:0000256" key="4">
    <source>
        <dbReference type="ARBA" id="ARBA00023015"/>
    </source>
</evidence>
<proteinExistence type="inferred from homology"/>
<dbReference type="GO" id="GO:0006355">
    <property type="term" value="P:regulation of DNA-templated transcription"/>
    <property type="evidence" value="ECO:0007669"/>
    <property type="project" value="InterPro"/>
</dbReference>
<sequence>MSSDDDWPSQRFRDHVINRLEPELARNRQNAPNLPVPGDARQVEEYVFQKCLSKDEYMRTIAKVINAINCNSKSAAVPPAVIQPFSNSSGTGNSTPLGGPNGSTSVSTPTMKPSVPPDPQPTQARSQVHPNVTTTNSGPTHPNTLPASSMPPQGQTQGGGSVIGAQGSGPYPSGGSMGVNNYSMSTAPPLGQPPPQMGMNSGPAMPQGQSMPPGNYSGYPPHQQMNMNGPPGGHQYGPNATNLKTPKQEPVRSWDNNQQPHYYGSQQGGWGGGPAGGMPPMGAGSGYPPQSMNSTSIGNGSHNGGSSQPPSVLEALITHPQYPMHPNSRHNMPMGPMNGAPGSGPGMAKSGPPMGGQPTSGSNIQVTPGLVEMTPQEQQTYQRKLHELRPHCDNLRLRSQQCRIDGNHEAAHKLEVMLAVLEGRRVVTLEYLSHLESWIYKKQEFLAGASQLMQNGGLHAGGQGAAAGNASNSMMNPAMGDMNNSVPQGMSSNIPPTPHMSAPNNPYGTQGQPPMSHGGYMHSQQMPPMWNQGPHQQRMMPQDMMGGAPMGGVSSAAGSMHYQRDDHHGHRAAPYPSPQMRQQMRQHSGSSGQPIRDHRGSVSSMSSMSGGAPTPTQSMATAQPPSIPGVDEIYNIEDFLPTPIESGSLQSNMQSGMHGQMSNAARPILNEAARREFSAMTDRFDADLQNIESMDAQSVIVKCKLRSHTVPVLRVIVPAMYPNVNASIDRGTLDLDAYLYDDLQNQVHDRLIRVEQPTITNLLNTWEQTVTQFYQSQGGNPLDTFDEIFRNYDSF</sequence>
<feature type="compositionally biased region" description="Gly residues" evidence="10">
    <location>
        <begin position="266"/>
        <end position="276"/>
    </location>
</feature>
<keyword evidence="4 9" id="KW-0805">Transcription regulation</keyword>
<feature type="region of interest" description="Disordered" evidence="10">
    <location>
        <begin position="557"/>
        <end position="623"/>
    </location>
</feature>
<protein>
    <recommendedName>
        <fullName evidence="3 9">Mediator of RNA polymerase II transcription subunit 15</fullName>
    </recommendedName>
    <alternativeName>
        <fullName evidence="8 9">Mediator complex subunit 15</fullName>
    </alternativeName>
</protein>
<reference evidence="13 14" key="1">
    <citation type="journal article" date="2017" name="Curr. Biol.">
        <title>Genome architecture and evolution of a unichromosomal asexual nematode.</title>
        <authorList>
            <person name="Fradin H."/>
            <person name="Zegar C."/>
            <person name="Gutwein M."/>
            <person name="Lucas J."/>
            <person name="Kovtun M."/>
            <person name="Corcoran D."/>
            <person name="Baugh L.R."/>
            <person name="Kiontke K."/>
            <person name="Gunsalus K."/>
            <person name="Fitch D.H."/>
            <person name="Piano F."/>
        </authorList>
    </citation>
    <scope>NUCLEOTIDE SEQUENCE [LARGE SCALE GENOMIC DNA]</scope>
    <source>
        <strain evidence="13">PF1309</strain>
    </source>
</reference>
<feature type="region of interest" description="Disordered" evidence="10">
    <location>
        <begin position="87"/>
        <end position="311"/>
    </location>
</feature>
<evidence type="ECO:0000256" key="9">
    <source>
        <dbReference type="RuleBase" id="RU364148"/>
    </source>
</evidence>
<evidence type="ECO:0000256" key="5">
    <source>
        <dbReference type="ARBA" id="ARBA00023159"/>
    </source>
</evidence>
<dbReference type="STRING" id="2018661.A0A2A2LEF1"/>
<dbReference type="Proteomes" id="UP000218231">
    <property type="component" value="Unassembled WGS sequence"/>
</dbReference>
<keyword evidence="14" id="KW-1185">Reference proteome</keyword>
<evidence type="ECO:0000259" key="11">
    <source>
        <dbReference type="Pfam" id="PF09606"/>
    </source>
</evidence>
<evidence type="ECO:0000259" key="12">
    <source>
        <dbReference type="Pfam" id="PF21539"/>
    </source>
</evidence>
<feature type="compositionally biased region" description="Low complexity" evidence="10">
    <location>
        <begin position="278"/>
        <end position="307"/>
    </location>
</feature>
<keyword evidence="7 9" id="KW-0539">Nucleus</keyword>
<evidence type="ECO:0000256" key="10">
    <source>
        <dbReference type="SAM" id="MobiDB-lite"/>
    </source>
</evidence>
<dbReference type="AlphaFoldDB" id="A0A2A2LEF1"/>
<dbReference type="InterPro" id="IPR036529">
    <property type="entry name" value="KIX_dom_sf"/>
</dbReference>
<keyword evidence="5 9" id="KW-0010">Activator</keyword>
<comment type="subcellular location">
    <subcellularLocation>
        <location evidence="1 9">Nucleus</location>
    </subcellularLocation>
</comment>
<evidence type="ECO:0000256" key="8">
    <source>
        <dbReference type="ARBA" id="ARBA00032016"/>
    </source>
</evidence>
<feature type="compositionally biased region" description="Low complexity" evidence="10">
    <location>
        <begin position="163"/>
        <end position="174"/>
    </location>
</feature>
<comment type="function">
    <text evidence="9">Component of the Mediator complex, a coactivator involved in the regulated transcription of nearly all RNA polymerase II-dependent genes. Mediator functions as a bridge to convey information from gene-specific regulatory proteins to the basal RNA polymerase II transcription machinery. Mediator is recruited to promoters by direct interactions with regulatory proteins and serves as a scaffold for the assembly of a functional preinitiation complex with RNA polymerase II and the general transcription factors.</text>
</comment>
<dbReference type="OrthoDB" id="10055322at2759"/>
<comment type="similarity">
    <text evidence="2 9">Belongs to the Mediator complex subunit 15 family.</text>
</comment>
<evidence type="ECO:0000256" key="7">
    <source>
        <dbReference type="ARBA" id="ARBA00023242"/>
    </source>
</evidence>
<feature type="compositionally biased region" description="Polar residues" evidence="10">
    <location>
        <begin position="87"/>
        <end position="111"/>
    </location>
</feature>
<feature type="compositionally biased region" description="Polar residues" evidence="10">
    <location>
        <begin position="579"/>
        <end position="593"/>
    </location>
</feature>
<comment type="caution">
    <text evidence="13">The sequence shown here is derived from an EMBL/GenBank/DDBJ whole genome shotgun (WGS) entry which is preliminary data.</text>
</comment>
<evidence type="ECO:0000313" key="13">
    <source>
        <dbReference type="EMBL" id="PAV84534.1"/>
    </source>
</evidence>
<evidence type="ECO:0000313" key="14">
    <source>
        <dbReference type="Proteomes" id="UP000218231"/>
    </source>
</evidence>
<dbReference type="Pfam" id="PF21539">
    <property type="entry name" value="Med15_C"/>
    <property type="match status" value="1"/>
</dbReference>
<evidence type="ECO:0000256" key="1">
    <source>
        <dbReference type="ARBA" id="ARBA00004123"/>
    </source>
</evidence>
<dbReference type="FunFam" id="1.10.246.20:FF:000006">
    <property type="entry name" value="Mediator of RNA polymerase II transcription subunit 15"/>
    <property type="match status" value="1"/>
</dbReference>
<gene>
    <name evidence="9" type="primary">MED15</name>
    <name evidence="13" type="ORF">WR25_22043</name>
</gene>
<keyword evidence="6 9" id="KW-0804">Transcription</keyword>
<feature type="compositionally biased region" description="Polar residues" evidence="10">
    <location>
        <begin position="614"/>
        <end position="623"/>
    </location>
</feature>